<evidence type="ECO:0000313" key="2">
    <source>
        <dbReference type="EMBL" id="ERH48513.1"/>
    </source>
</evidence>
<accession>U1TWM8</accession>
<dbReference type="GO" id="GO:0006310">
    <property type="term" value="P:DNA recombination"/>
    <property type="evidence" value="ECO:0007669"/>
    <property type="project" value="UniProtKB-KW"/>
</dbReference>
<evidence type="ECO:0008006" key="4">
    <source>
        <dbReference type="Google" id="ProtNLM"/>
    </source>
</evidence>
<keyword evidence="1" id="KW-0233">DNA recombination</keyword>
<dbReference type="Proteomes" id="UP000016504">
    <property type="component" value="Unassembled WGS sequence"/>
</dbReference>
<dbReference type="GO" id="GO:0015074">
    <property type="term" value="P:DNA integration"/>
    <property type="evidence" value="ECO:0007669"/>
    <property type="project" value="InterPro"/>
</dbReference>
<dbReference type="RefSeq" id="WP_021493053.1">
    <property type="nucleotide sequence ID" value="NZ_AVQG01000056.1"/>
</dbReference>
<comment type="caution">
    <text evidence="2">The sequence shown here is derived from an EMBL/GenBank/DDBJ whole genome shotgun (WGS) entry which is preliminary data.</text>
</comment>
<dbReference type="EMBL" id="AVQG01000056">
    <property type="protein sequence ID" value="ERH48513.1"/>
    <property type="molecule type" value="Genomic_DNA"/>
</dbReference>
<name>U1TWM8_9PSED</name>
<dbReference type="Gene3D" id="1.10.443.10">
    <property type="entry name" value="Intergrase catalytic core"/>
    <property type="match status" value="1"/>
</dbReference>
<gene>
    <name evidence="2" type="ORF">O204_11695</name>
</gene>
<evidence type="ECO:0000256" key="1">
    <source>
        <dbReference type="ARBA" id="ARBA00023172"/>
    </source>
</evidence>
<dbReference type="SUPFAM" id="SSF56349">
    <property type="entry name" value="DNA breaking-rejoining enzymes"/>
    <property type="match status" value="1"/>
</dbReference>
<proteinExistence type="predicted"/>
<dbReference type="InterPro" id="IPR011010">
    <property type="entry name" value="DNA_brk_join_enz"/>
</dbReference>
<dbReference type="AlphaFoldDB" id="U1TWM8"/>
<reference evidence="2 3" key="1">
    <citation type="submission" date="2013-08" db="EMBL/GenBank/DDBJ databases">
        <title>Biodegradation of aromatic compounds in biofilm forming Pseudomonas isolated from sewage sludge.</title>
        <authorList>
            <person name="Qureshi A."/>
            <person name="Ghosh S."/>
            <person name="Khardenavis A.A."/>
            <person name="Kapley A."/>
            <person name="Purohit H.J."/>
        </authorList>
    </citation>
    <scope>NUCLEOTIDE SEQUENCE [LARGE SCALE GENOMIC DNA]</scope>
    <source>
        <strain evidence="2 3">EGD-AQ6</strain>
    </source>
</reference>
<sequence>MSQQMLRNRWDDAREKAAIKASADGDPALATSIRQFQFKDIRPKAASEIELTHASRLLGHSTEEMTKKVYRRVGEIVKPTK</sequence>
<evidence type="ECO:0000313" key="3">
    <source>
        <dbReference type="Proteomes" id="UP000016504"/>
    </source>
</evidence>
<dbReference type="GO" id="GO:0003677">
    <property type="term" value="F:DNA binding"/>
    <property type="evidence" value="ECO:0007669"/>
    <property type="project" value="InterPro"/>
</dbReference>
<organism evidence="2 3">
    <name type="scientific">Pseudomonas simiae</name>
    <dbReference type="NCBI Taxonomy" id="321846"/>
    <lineage>
        <taxon>Bacteria</taxon>
        <taxon>Pseudomonadati</taxon>
        <taxon>Pseudomonadota</taxon>
        <taxon>Gammaproteobacteria</taxon>
        <taxon>Pseudomonadales</taxon>
        <taxon>Pseudomonadaceae</taxon>
        <taxon>Pseudomonas</taxon>
    </lineage>
</organism>
<protein>
    <recommendedName>
        <fullName evidence="4">Integrase</fullName>
    </recommendedName>
</protein>
<dbReference type="InterPro" id="IPR013762">
    <property type="entry name" value="Integrase-like_cat_sf"/>
</dbReference>